<sequence length="48" mass="5413">MWTWGDNYYGQLGDGTTANRNIPMQIGAAADWADIEPGNIIHLHKGRW</sequence>
<dbReference type="SUPFAM" id="SSF50985">
    <property type="entry name" value="RCC1/BLIP-II"/>
    <property type="match status" value="1"/>
</dbReference>
<evidence type="ECO:0000313" key="1">
    <source>
        <dbReference type="EMBL" id="RTZ46832.1"/>
    </source>
</evidence>
<dbReference type="InterPro" id="IPR009091">
    <property type="entry name" value="RCC1/BLIP-II"/>
</dbReference>
<dbReference type="InterPro" id="IPR000408">
    <property type="entry name" value="Reg_chr_condens"/>
</dbReference>
<dbReference type="Gene3D" id="2.130.10.30">
    <property type="entry name" value="Regulator of chromosome condensation 1/beta-lactamase-inhibitor protein II"/>
    <property type="match status" value="1"/>
</dbReference>
<comment type="caution">
    <text evidence="1">The sequence shown here is derived from an EMBL/GenBank/DDBJ whole genome shotgun (WGS) entry which is preliminary data.</text>
</comment>
<dbReference type="Proteomes" id="UP000276953">
    <property type="component" value="Unassembled WGS sequence"/>
</dbReference>
<dbReference type="AlphaFoldDB" id="A0A3S0Q581"/>
<reference evidence="1 2" key="1">
    <citation type="submission" date="2018-12" db="EMBL/GenBank/DDBJ databases">
        <title>Draft Genome Sequence of Chryseobacterium arthrosphaerae strain ED882-96 Isolated from the Blood of a Patient with Liver Cirrhosis in Taiwan.</title>
        <authorList>
            <person name="Lin J.-N."/>
            <person name="Lai C.-H."/>
            <person name="Yang C.-H."/>
            <person name="Huang Y.-H."/>
        </authorList>
    </citation>
    <scope>NUCLEOTIDE SEQUENCE [LARGE SCALE GENOMIC DNA]</scope>
    <source>
        <strain evidence="1 2">ED882-96</strain>
    </source>
</reference>
<dbReference type="EMBL" id="RYFC01000003">
    <property type="protein sequence ID" value="RTZ46832.1"/>
    <property type="molecule type" value="Genomic_DNA"/>
</dbReference>
<dbReference type="PROSITE" id="PS50012">
    <property type="entry name" value="RCC1_3"/>
    <property type="match status" value="1"/>
</dbReference>
<proteinExistence type="predicted"/>
<protein>
    <submittedName>
        <fullName evidence="1">Uncharacterized protein</fullName>
    </submittedName>
</protein>
<organism evidence="1 2">
    <name type="scientific">Chryseobacterium arthrosphaerae</name>
    <dbReference type="NCBI Taxonomy" id="651561"/>
    <lineage>
        <taxon>Bacteria</taxon>
        <taxon>Pseudomonadati</taxon>
        <taxon>Bacteroidota</taxon>
        <taxon>Flavobacteriia</taxon>
        <taxon>Flavobacteriales</taxon>
        <taxon>Weeksellaceae</taxon>
        <taxon>Chryseobacterium group</taxon>
        <taxon>Chryseobacterium</taxon>
    </lineage>
</organism>
<name>A0A3S0Q581_9FLAO</name>
<accession>A0A3S0Q581</accession>
<evidence type="ECO:0000313" key="2">
    <source>
        <dbReference type="Proteomes" id="UP000276953"/>
    </source>
</evidence>
<gene>
    <name evidence="1" type="ORF">EJ377_17455</name>
</gene>
<dbReference type="Pfam" id="PF00415">
    <property type="entry name" value="RCC1"/>
    <property type="match status" value="1"/>
</dbReference>